<sequence length="193" mass="21582">MTSSLQEPPLVDVKVTNPVTYLRLWWDRVMGKEGVYFSFRIHPITAFLIAFGFATAFIGVGRYSINIPFLKYQVLPTIKPTTSAEVIWKETAFTGKLQLSLTTNKYFLITTSSEAITLDVPSNLDLITLVGKRIFAIGQYNKTERFLKVFDIKDLEVLPRTPVPIPTIEAIGTPVAEINSSAIPIPTDTIETQ</sequence>
<comment type="caution">
    <text evidence="2">The sequence shown here is derived from an EMBL/GenBank/DDBJ whole genome shotgun (WGS) entry which is preliminary data.</text>
</comment>
<accession>A0A0F9ZT29</accession>
<keyword evidence="1" id="KW-1133">Transmembrane helix</keyword>
<gene>
    <name evidence="2" type="ORF">UR38_C0004G0006</name>
</gene>
<evidence type="ECO:0000313" key="2">
    <source>
        <dbReference type="EMBL" id="KKP47463.1"/>
    </source>
</evidence>
<reference evidence="2 3" key="1">
    <citation type="journal article" date="2015" name="Nature">
        <title>rRNA introns, odd ribosomes, and small enigmatic genomes across a large radiation of phyla.</title>
        <authorList>
            <person name="Brown C.T."/>
            <person name="Hug L.A."/>
            <person name="Thomas B.C."/>
            <person name="Sharon I."/>
            <person name="Castelle C.J."/>
            <person name="Singh A."/>
            <person name="Wilkins M.J."/>
            <person name="Williams K.H."/>
            <person name="Banfield J.F."/>
        </authorList>
    </citation>
    <scope>NUCLEOTIDE SEQUENCE [LARGE SCALE GENOMIC DNA]</scope>
</reference>
<name>A0A0F9ZT29_9BACT</name>
<evidence type="ECO:0000313" key="3">
    <source>
        <dbReference type="Proteomes" id="UP000033995"/>
    </source>
</evidence>
<keyword evidence="1" id="KW-0812">Transmembrane</keyword>
<dbReference type="EMBL" id="LBOZ01000004">
    <property type="protein sequence ID" value="KKP47463.1"/>
    <property type="molecule type" value="Genomic_DNA"/>
</dbReference>
<evidence type="ECO:0000256" key="1">
    <source>
        <dbReference type="SAM" id="Phobius"/>
    </source>
</evidence>
<dbReference type="Proteomes" id="UP000033995">
    <property type="component" value="Unassembled WGS sequence"/>
</dbReference>
<feature type="transmembrane region" description="Helical" evidence="1">
    <location>
        <begin position="44"/>
        <end position="65"/>
    </location>
</feature>
<dbReference type="AlphaFoldDB" id="A0A0F9ZT29"/>
<proteinExistence type="predicted"/>
<keyword evidence="1" id="KW-0472">Membrane</keyword>
<organism evidence="2 3">
    <name type="scientific">Candidatus Woesebacteria bacterium GW2011_GWA2_33_28</name>
    <dbReference type="NCBI Taxonomy" id="1618561"/>
    <lineage>
        <taxon>Bacteria</taxon>
        <taxon>Candidatus Woeseibacteriota</taxon>
    </lineage>
</organism>
<protein>
    <submittedName>
        <fullName evidence="2">Uncharacterized protein</fullName>
    </submittedName>
</protein>